<accession>A0ABY4BFV3</accession>
<feature type="chain" id="PRO_5047233102" description="CarboxypepD_reg-like domain-containing protein" evidence="1">
    <location>
        <begin position="19"/>
        <end position="287"/>
    </location>
</feature>
<evidence type="ECO:0000313" key="2">
    <source>
        <dbReference type="EMBL" id="UOE38048.1"/>
    </source>
</evidence>
<keyword evidence="3" id="KW-1185">Reference proteome</keyword>
<sequence>MKIFFTLALIISSTLVLAQKIKILDAETREPIPYAKIILNGKDYYKNTEKDGEIILEKDEQISSVEYFGYENLKVEKYQSVYFLKPKFTEITEVQITKPKYQNNIKIGSLKTYGSFGGGINHTSSALLGKVITFNNEKNETLFIKKISFKTISYKPNTVIRIMIYENVNGLPGEILQSEEITCKAGINKLHEFFPKQMRFPKEGIVVGFEWILNENNLYETTMKMKGSNEYKKVFSFYPQISGSKEDTNKDRIIGVYNEGKWHFQSAEDSGYVKIKYNPAIQLELTN</sequence>
<evidence type="ECO:0008006" key="4">
    <source>
        <dbReference type="Google" id="ProtNLM"/>
    </source>
</evidence>
<gene>
    <name evidence="2" type="ORF">MTP08_13490</name>
</gene>
<feature type="signal peptide" evidence="1">
    <location>
        <begin position="1"/>
        <end position="18"/>
    </location>
</feature>
<reference evidence="2 3" key="1">
    <citation type="submission" date="2022-03" db="EMBL/GenBank/DDBJ databases">
        <title>Chryseobacterium sp. isolated from the Andong Sikhe.</title>
        <authorList>
            <person name="Won M."/>
            <person name="Kim S.-J."/>
            <person name="Kwon S.-W."/>
        </authorList>
    </citation>
    <scope>NUCLEOTIDE SEQUENCE [LARGE SCALE GENOMIC DNA]</scope>
    <source>
        <strain evidence="2 3">ADR-1</strain>
    </source>
</reference>
<dbReference type="RefSeq" id="WP_243576384.1">
    <property type="nucleotide sequence ID" value="NZ_CP094529.1"/>
</dbReference>
<dbReference type="EMBL" id="CP094529">
    <property type="protein sequence ID" value="UOE38048.1"/>
    <property type="molecule type" value="Genomic_DNA"/>
</dbReference>
<name>A0ABY4BFV3_9FLAO</name>
<protein>
    <recommendedName>
        <fullName evidence="4">CarboxypepD_reg-like domain-containing protein</fullName>
    </recommendedName>
</protein>
<evidence type="ECO:0000256" key="1">
    <source>
        <dbReference type="SAM" id="SignalP"/>
    </source>
</evidence>
<organism evidence="2 3">
    <name type="scientific">Chryseobacterium oryzae</name>
    <dbReference type="NCBI Taxonomy" id="2929799"/>
    <lineage>
        <taxon>Bacteria</taxon>
        <taxon>Pseudomonadati</taxon>
        <taxon>Bacteroidota</taxon>
        <taxon>Flavobacteriia</taxon>
        <taxon>Flavobacteriales</taxon>
        <taxon>Weeksellaceae</taxon>
        <taxon>Chryseobacterium group</taxon>
        <taxon>Chryseobacterium</taxon>
    </lineage>
</organism>
<keyword evidence="1" id="KW-0732">Signal</keyword>
<proteinExistence type="predicted"/>
<dbReference type="Proteomes" id="UP000831068">
    <property type="component" value="Chromosome"/>
</dbReference>
<evidence type="ECO:0000313" key="3">
    <source>
        <dbReference type="Proteomes" id="UP000831068"/>
    </source>
</evidence>